<feature type="transmembrane region" description="Helical" evidence="7">
    <location>
        <begin position="6"/>
        <end position="29"/>
    </location>
</feature>
<keyword evidence="4 7" id="KW-0472">Membrane</keyword>
<feature type="domain" description="Rhodopsin" evidence="8">
    <location>
        <begin position="25"/>
        <end position="268"/>
    </location>
</feature>
<comment type="subcellular location">
    <subcellularLocation>
        <location evidence="1">Membrane</location>
        <topology evidence="1">Multi-pass membrane protein</topology>
    </subcellularLocation>
</comment>
<evidence type="ECO:0000256" key="6">
    <source>
        <dbReference type="SAM" id="MobiDB-lite"/>
    </source>
</evidence>
<evidence type="ECO:0000313" key="9">
    <source>
        <dbReference type="EMBL" id="PGG95094.1"/>
    </source>
</evidence>
<name>A0A2B7WET6_9EURO</name>
<dbReference type="InterPro" id="IPR049326">
    <property type="entry name" value="Rhodopsin_dom_fungi"/>
</dbReference>
<protein>
    <recommendedName>
        <fullName evidence="8">Rhodopsin domain-containing protein</fullName>
    </recommendedName>
</protein>
<reference evidence="9 10" key="1">
    <citation type="submission" date="2017-10" db="EMBL/GenBank/DDBJ databases">
        <title>Comparative genomics in systemic dimorphic fungi from Ajellomycetaceae.</title>
        <authorList>
            <person name="Munoz J.F."/>
            <person name="Mcewen J.G."/>
            <person name="Clay O.K."/>
            <person name="Cuomo C.A."/>
        </authorList>
    </citation>
    <scope>NUCLEOTIDE SEQUENCE [LARGE SCALE GENOMIC DNA]</scope>
    <source>
        <strain evidence="9 10">UAMH5409</strain>
    </source>
</reference>
<dbReference type="PANTHER" id="PTHR33048:SF96">
    <property type="entry name" value="INTEGRAL MEMBRANE PROTEIN"/>
    <property type="match status" value="1"/>
</dbReference>
<dbReference type="GO" id="GO:0016020">
    <property type="term" value="C:membrane"/>
    <property type="evidence" value="ECO:0007669"/>
    <property type="project" value="UniProtKB-SubCell"/>
</dbReference>
<proteinExistence type="inferred from homology"/>
<comment type="caution">
    <text evidence="9">The sequence shown here is derived from an EMBL/GenBank/DDBJ whole genome shotgun (WGS) entry which is preliminary data.</text>
</comment>
<feature type="compositionally biased region" description="Basic residues" evidence="6">
    <location>
        <begin position="310"/>
        <end position="322"/>
    </location>
</feature>
<keyword evidence="10" id="KW-1185">Reference proteome</keyword>
<evidence type="ECO:0000256" key="5">
    <source>
        <dbReference type="ARBA" id="ARBA00038359"/>
    </source>
</evidence>
<feature type="transmembrane region" description="Helical" evidence="7">
    <location>
        <begin position="204"/>
        <end position="224"/>
    </location>
</feature>
<dbReference type="Proteomes" id="UP000223968">
    <property type="component" value="Unassembled WGS sequence"/>
</dbReference>
<dbReference type="OrthoDB" id="3897607at2759"/>
<evidence type="ECO:0000259" key="8">
    <source>
        <dbReference type="Pfam" id="PF20684"/>
    </source>
</evidence>
<evidence type="ECO:0000256" key="3">
    <source>
        <dbReference type="ARBA" id="ARBA00022989"/>
    </source>
</evidence>
<evidence type="ECO:0000256" key="4">
    <source>
        <dbReference type="ARBA" id="ARBA00023136"/>
    </source>
</evidence>
<feature type="region of interest" description="Disordered" evidence="6">
    <location>
        <begin position="310"/>
        <end position="340"/>
    </location>
</feature>
<dbReference type="EMBL" id="PDNB01000411">
    <property type="protein sequence ID" value="PGG95094.1"/>
    <property type="molecule type" value="Genomic_DNA"/>
</dbReference>
<feature type="transmembrane region" description="Helical" evidence="7">
    <location>
        <begin position="115"/>
        <end position="137"/>
    </location>
</feature>
<comment type="similarity">
    <text evidence="5">Belongs to the SAT4 family.</text>
</comment>
<feature type="transmembrane region" description="Helical" evidence="7">
    <location>
        <begin position="244"/>
        <end position="263"/>
    </location>
</feature>
<dbReference type="InterPro" id="IPR052337">
    <property type="entry name" value="SAT4-like"/>
</dbReference>
<sequence length="402" mass="44207">MEDKSAAIIAVVVSFLAASWIVMGLRCYVRLTLSRGGLDDLFAIASMLTFSGFSAVILYGATQGLGKHINDLETPQEIVNLYKSFYVADLLYIVSSGLVKMSFCLSLLRVVAGRAYVYAIYAVQIVIIIITTFYFFIKLLTCLPVDLYWNLLVDPSRRGKCLKYPELAGASYSHGGIIFLADVALAIIPALFLRTLNLSYRAKLSVGLLLGFGSIASVATIARLPYIDRTYDPIDERNTNSELIMWSVVEIGISIIAISAVTLKPLMVKYHLFFSSRNTNNIYSPSEQGRIYGTNVGNFSYEVGSGVRTTRTHRLQKSKSMSKRSGSARPTARSSSEEDIWGLGLKGGGHSISNIDENQDDVELIPTGAIQKVVEFTTSDTRAQNQGPISIPERAYEKREPG</sequence>
<feature type="transmembrane region" description="Helical" evidence="7">
    <location>
        <begin position="172"/>
        <end position="192"/>
    </location>
</feature>
<accession>A0A2B7WET6</accession>
<evidence type="ECO:0000256" key="1">
    <source>
        <dbReference type="ARBA" id="ARBA00004141"/>
    </source>
</evidence>
<gene>
    <name evidence="9" type="ORF">AJ79_10268</name>
</gene>
<dbReference type="Pfam" id="PF20684">
    <property type="entry name" value="Fung_rhodopsin"/>
    <property type="match status" value="1"/>
</dbReference>
<evidence type="ECO:0000313" key="10">
    <source>
        <dbReference type="Proteomes" id="UP000223968"/>
    </source>
</evidence>
<keyword evidence="2 7" id="KW-0812">Transmembrane</keyword>
<keyword evidence="3 7" id="KW-1133">Transmembrane helix</keyword>
<feature type="region of interest" description="Disordered" evidence="6">
    <location>
        <begin position="378"/>
        <end position="402"/>
    </location>
</feature>
<feature type="transmembrane region" description="Helical" evidence="7">
    <location>
        <begin position="90"/>
        <end position="108"/>
    </location>
</feature>
<feature type="transmembrane region" description="Helical" evidence="7">
    <location>
        <begin position="41"/>
        <end position="61"/>
    </location>
</feature>
<feature type="compositionally biased region" description="Polar residues" evidence="6">
    <location>
        <begin position="378"/>
        <end position="388"/>
    </location>
</feature>
<organism evidence="9 10">
    <name type="scientific">Helicocarpus griseus UAMH5409</name>
    <dbReference type="NCBI Taxonomy" id="1447875"/>
    <lineage>
        <taxon>Eukaryota</taxon>
        <taxon>Fungi</taxon>
        <taxon>Dikarya</taxon>
        <taxon>Ascomycota</taxon>
        <taxon>Pezizomycotina</taxon>
        <taxon>Eurotiomycetes</taxon>
        <taxon>Eurotiomycetidae</taxon>
        <taxon>Onygenales</taxon>
        <taxon>Ajellomycetaceae</taxon>
        <taxon>Helicocarpus</taxon>
    </lineage>
</organism>
<evidence type="ECO:0000256" key="2">
    <source>
        <dbReference type="ARBA" id="ARBA00022692"/>
    </source>
</evidence>
<dbReference type="PANTHER" id="PTHR33048">
    <property type="entry name" value="PTH11-LIKE INTEGRAL MEMBRANE PROTEIN (AFU_ORTHOLOGUE AFUA_5G11245)"/>
    <property type="match status" value="1"/>
</dbReference>
<dbReference type="AlphaFoldDB" id="A0A2B7WET6"/>
<dbReference type="STRING" id="1447875.A0A2B7WET6"/>
<evidence type="ECO:0000256" key="7">
    <source>
        <dbReference type="SAM" id="Phobius"/>
    </source>
</evidence>